<dbReference type="EMBL" id="FZOO01000002">
    <property type="protein sequence ID" value="SNS13197.1"/>
    <property type="molecule type" value="Genomic_DNA"/>
</dbReference>
<dbReference type="PANTHER" id="PTHR35205">
    <property type="entry name" value="NB-ARC AND TPR DOMAIN PROTEIN"/>
    <property type="match status" value="1"/>
</dbReference>
<proteinExistence type="predicted"/>
<dbReference type="AlphaFoldDB" id="A0A239BYX2"/>
<dbReference type="RefSeq" id="WP_179224174.1">
    <property type="nucleotide sequence ID" value="NZ_FZOO01000002.1"/>
</dbReference>
<protein>
    <submittedName>
        <fullName evidence="3">NB-ARC domain-containing protein</fullName>
    </submittedName>
</protein>
<dbReference type="Gene3D" id="3.40.50.300">
    <property type="entry name" value="P-loop containing nucleotide triphosphate hydrolases"/>
    <property type="match status" value="1"/>
</dbReference>
<evidence type="ECO:0000256" key="1">
    <source>
        <dbReference type="SAM" id="MobiDB-lite"/>
    </source>
</evidence>
<dbReference type="PRINTS" id="PR00364">
    <property type="entry name" value="DISEASERSIST"/>
</dbReference>
<dbReference type="InterPro" id="IPR002182">
    <property type="entry name" value="NB-ARC"/>
</dbReference>
<dbReference type="GO" id="GO:0043531">
    <property type="term" value="F:ADP binding"/>
    <property type="evidence" value="ECO:0007669"/>
    <property type="project" value="InterPro"/>
</dbReference>
<dbReference type="Pfam" id="PF00931">
    <property type="entry name" value="NB-ARC"/>
    <property type="match status" value="1"/>
</dbReference>
<evidence type="ECO:0000313" key="3">
    <source>
        <dbReference type="EMBL" id="SNS13197.1"/>
    </source>
</evidence>
<evidence type="ECO:0000259" key="2">
    <source>
        <dbReference type="Pfam" id="PF00931"/>
    </source>
</evidence>
<accession>A0A239BYX2</accession>
<evidence type="ECO:0000313" key="4">
    <source>
        <dbReference type="Proteomes" id="UP000198373"/>
    </source>
</evidence>
<dbReference type="Proteomes" id="UP000198373">
    <property type="component" value="Unassembled WGS sequence"/>
</dbReference>
<name>A0A239BYX2_9ACTN</name>
<feature type="domain" description="NB-ARC" evidence="2">
    <location>
        <begin position="80"/>
        <end position="210"/>
    </location>
</feature>
<feature type="region of interest" description="Disordered" evidence="1">
    <location>
        <begin position="275"/>
        <end position="301"/>
    </location>
</feature>
<sequence length="301" mass="31860">MTGPVQITAVGAGAVAIGGSNYAPITTHVSYAGRPAVSWPHRVGVVPPVAAGYQARTDPAAELDRVFGAASGAAVLTGVVSGMGGVGKTQLAAAYAHRLWDAGGVDLLVWLTASGRDAVLTGYAQAGADVASPVEGEDTDQVAQRFLAWLAATDRRWLVVLDDLADPADLRGLWPQGRSGRALVTTRRRDAALADRGTVIDVGLFTPGEAVAYLTGRLDPGGRCPERLVEAGELAEDLGRLPLALAQAAAYMQDRDLTCAAYRQRLARRRLELALRRTRPPTTTPPRWPPPGRYQSRRPTE</sequence>
<organism evidence="3 4">
    <name type="scientific">Geodermatophilus pulveris</name>
    <dbReference type="NCBI Taxonomy" id="1564159"/>
    <lineage>
        <taxon>Bacteria</taxon>
        <taxon>Bacillati</taxon>
        <taxon>Actinomycetota</taxon>
        <taxon>Actinomycetes</taxon>
        <taxon>Geodermatophilales</taxon>
        <taxon>Geodermatophilaceae</taxon>
        <taxon>Geodermatophilus</taxon>
    </lineage>
</organism>
<dbReference type="PANTHER" id="PTHR35205:SF1">
    <property type="entry name" value="ZU5 DOMAIN-CONTAINING PROTEIN"/>
    <property type="match status" value="1"/>
</dbReference>
<dbReference type="InterPro" id="IPR027417">
    <property type="entry name" value="P-loop_NTPase"/>
</dbReference>
<reference evidence="4" key="1">
    <citation type="submission" date="2017-06" db="EMBL/GenBank/DDBJ databases">
        <authorList>
            <person name="Varghese N."/>
            <person name="Submissions S."/>
        </authorList>
    </citation>
    <scope>NUCLEOTIDE SEQUENCE [LARGE SCALE GENOMIC DNA]</scope>
    <source>
        <strain evidence="4">DSM 46839</strain>
    </source>
</reference>
<dbReference type="SUPFAM" id="SSF52540">
    <property type="entry name" value="P-loop containing nucleoside triphosphate hydrolases"/>
    <property type="match status" value="1"/>
</dbReference>
<gene>
    <name evidence="3" type="ORF">SAMN06893096_102158</name>
</gene>
<feature type="compositionally biased region" description="Pro residues" evidence="1">
    <location>
        <begin position="282"/>
        <end position="292"/>
    </location>
</feature>
<keyword evidence="4" id="KW-1185">Reference proteome</keyword>